<evidence type="ECO:0000313" key="2">
    <source>
        <dbReference type="EMBL" id="WFU61767.1"/>
    </source>
</evidence>
<gene>
    <name evidence="2" type="ORF">QA636_30325</name>
</gene>
<protein>
    <submittedName>
        <fullName evidence="2">Spy/CpxP family protein refolding chaperone</fullName>
    </submittedName>
</protein>
<dbReference type="RefSeq" id="WP_233475477.1">
    <property type="nucleotide sequence ID" value="NZ_CP121646.1"/>
</dbReference>
<name>A0ABY8JDC7_9BRAD</name>
<sequence>MFSFSGRPRKAAQEFAMTRNAAAAAIALLMTTSSLAIAAETSPTVGVAPPSAADLKSLTDMRVGIVKAALQLTPDQEKYWPAIEDAIRTRAKNRQARLERIAELHENGPMDGMHEGNPVEFMQRRADRLIQRGTDLKKLADAWEPLYKTLSDDQKRRMAFVSFAVMRSVRNAIEQRGGPEDEDE</sequence>
<reference evidence="2 3" key="1">
    <citation type="submission" date="2023-04" db="EMBL/GenBank/DDBJ databases">
        <title>Australian commercial rhizobial inoculants.</title>
        <authorList>
            <person name="Kohlmeier M.G."/>
            <person name="O'Hara G.W."/>
            <person name="Colombi E."/>
            <person name="Ramsay J.P."/>
            <person name="Terpolilli J."/>
        </authorList>
    </citation>
    <scope>NUCLEOTIDE SEQUENCE [LARGE SCALE GENOMIC DNA]</scope>
    <source>
        <strain evidence="2 3">CB627</strain>
    </source>
</reference>
<dbReference type="InterPro" id="IPR012899">
    <property type="entry name" value="LTXXQ"/>
</dbReference>
<dbReference type="EMBL" id="CP121646">
    <property type="protein sequence ID" value="WFU61767.1"/>
    <property type="molecule type" value="Genomic_DNA"/>
</dbReference>
<evidence type="ECO:0000256" key="1">
    <source>
        <dbReference type="SAM" id="SignalP"/>
    </source>
</evidence>
<dbReference type="Pfam" id="PF07813">
    <property type="entry name" value="LTXXQ"/>
    <property type="match status" value="1"/>
</dbReference>
<keyword evidence="1" id="KW-0732">Signal</keyword>
<evidence type="ECO:0000313" key="3">
    <source>
        <dbReference type="Proteomes" id="UP001221546"/>
    </source>
</evidence>
<keyword evidence="3" id="KW-1185">Reference proteome</keyword>
<dbReference type="Proteomes" id="UP001221546">
    <property type="component" value="Chromosome"/>
</dbReference>
<feature type="chain" id="PRO_5046173186" evidence="1">
    <location>
        <begin position="39"/>
        <end position="184"/>
    </location>
</feature>
<organism evidence="2 3">
    <name type="scientific">Bradyrhizobium brasilense</name>
    <dbReference type="NCBI Taxonomy" id="1419277"/>
    <lineage>
        <taxon>Bacteria</taxon>
        <taxon>Pseudomonadati</taxon>
        <taxon>Pseudomonadota</taxon>
        <taxon>Alphaproteobacteria</taxon>
        <taxon>Hyphomicrobiales</taxon>
        <taxon>Nitrobacteraceae</taxon>
        <taxon>Bradyrhizobium</taxon>
    </lineage>
</organism>
<accession>A0ABY8JDC7</accession>
<feature type="signal peptide" evidence="1">
    <location>
        <begin position="1"/>
        <end position="38"/>
    </location>
</feature>
<proteinExistence type="predicted"/>